<evidence type="ECO:0000256" key="5">
    <source>
        <dbReference type="ARBA" id="ARBA00023237"/>
    </source>
</evidence>
<dbReference type="InterPro" id="IPR011990">
    <property type="entry name" value="TPR-like_helical_dom_sf"/>
</dbReference>
<accession>A0A1H4ESL4</accession>
<dbReference type="InterPro" id="IPR033985">
    <property type="entry name" value="SusD-like_N"/>
</dbReference>
<dbReference type="InterPro" id="IPR012944">
    <property type="entry name" value="SusD_RagB_dom"/>
</dbReference>
<proteinExistence type="inferred from homology"/>
<dbReference type="EMBL" id="FNRL01000020">
    <property type="protein sequence ID" value="SEA87936.1"/>
    <property type="molecule type" value="Genomic_DNA"/>
</dbReference>
<dbReference type="STRING" id="408074.SAMN05660909_03914"/>
<comment type="subcellular location">
    <subcellularLocation>
        <location evidence="1">Cell outer membrane</location>
    </subcellularLocation>
</comment>
<keyword evidence="5" id="KW-0998">Cell outer membrane</keyword>
<protein>
    <submittedName>
        <fullName evidence="8">Starch-binding associating with outer membrane</fullName>
    </submittedName>
</protein>
<feature type="domain" description="RagB/SusD" evidence="6">
    <location>
        <begin position="278"/>
        <end position="565"/>
    </location>
</feature>
<evidence type="ECO:0000256" key="1">
    <source>
        <dbReference type="ARBA" id="ARBA00004442"/>
    </source>
</evidence>
<comment type="similarity">
    <text evidence="2">Belongs to the SusD family.</text>
</comment>
<dbReference type="Proteomes" id="UP000199656">
    <property type="component" value="Unassembled WGS sequence"/>
</dbReference>
<evidence type="ECO:0000313" key="9">
    <source>
        <dbReference type="Proteomes" id="UP000199656"/>
    </source>
</evidence>
<dbReference type="OrthoDB" id="9792139at2"/>
<keyword evidence="4" id="KW-0472">Membrane</keyword>
<name>A0A1H4ESL4_9BACT</name>
<evidence type="ECO:0000256" key="4">
    <source>
        <dbReference type="ARBA" id="ARBA00023136"/>
    </source>
</evidence>
<evidence type="ECO:0000259" key="6">
    <source>
        <dbReference type="Pfam" id="PF07980"/>
    </source>
</evidence>
<dbReference type="Pfam" id="PF07980">
    <property type="entry name" value="SusD_RagB"/>
    <property type="match status" value="1"/>
</dbReference>
<dbReference type="Gene3D" id="1.25.40.390">
    <property type="match status" value="1"/>
</dbReference>
<feature type="domain" description="SusD-like N-terminal" evidence="7">
    <location>
        <begin position="105"/>
        <end position="222"/>
    </location>
</feature>
<dbReference type="SUPFAM" id="SSF48452">
    <property type="entry name" value="TPR-like"/>
    <property type="match status" value="1"/>
</dbReference>
<dbReference type="AlphaFoldDB" id="A0A1H4ESL4"/>
<reference evidence="9" key="1">
    <citation type="submission" date="2016-10" db="EMBL/GenBank/DDBJ databases">
        <authorList>
            <person name="Varghese N."/>
            <person name="Submissions S."/>
        </authorList>
    </citation>
    <scope>NUCLEOTIDE SEQUENCE [LARGE SCALE GENOMIC DNA]</scope>
    <source>
        <strain evidence="9">DSM 23920</strain>
    </source>
</reference>
<dbReference type="RefSeq" id="WP_089763613.1">
    <property type="nucleotide sequence ID" value="NZ_BKAT01000033.1"/>
</dbReference>
<dbReference type="PROSITE" id="PS51257">
    <property type="entry name" value="PROKAR_LIPOPROTEIN"/>
    <property type="match status" value="1"/>
</dbReference>
<evidence type="ECO:0000313" key="8">
    <source>
        <dbReference type="EMBL" id="SEA87936.1"/>
    </source>
</evidence>
<keyword evidence="3" id="KW-0732">Signal</keyword>
<sequence>MKRLVYSLVITGFLITSCNKQLNIVPQGVLSPDQVATPENADKFVTAAYAILTSGDINVSYSLWEYGDVRSDDAYKGGRDEGDGQEFHFMETFANTRADFWPFDGQWFKIYTGVGRANTALSYLNKIDKSVFPLKEQRIGEARFLRGLYYFMLKELFNRIPYLDENVPLDDYGKVSNTALSSDSLWEKIAGDFQYAADHLPDIQADKGRVSKAAAYAFLAKTRLYQGFRQDEHYNVTGVDMQKMQQVIDACDQAMTSSYRLEDDYAANFLPGRYENGPESMFAIQFSQNDGTDVGHLNFGDALSVPQGLGCCDFHKPSQNFVNAFRTDVNGLPLLDAFNDVNVNPYQDNVDPRLNHTVGIPEFNWKYEPARVYKETWNRNPAVYGIYASMKENVSPDGEYFVARPPFFPNSKNKILMRFAEVLLMKAEAQIEMGRQADALPLINAIRQRAANSTGRLKKADGSYEAHYKVGLYVPGVNVTWDQATARKALRFERRLELGQENQRFFDLVRWGIAAETLNKYFLVEKTRRSFLNSANFTKNKHEYLPIPQNQLNFSRGVYKQNINY</sequence>
<evidence type="ECO:0000259" key="7">
    <source>
        <dbReference type="Pfam" id="PF14322"/>
    </source>
</evidence>
<keyword evidence="9" id="KW-1185">Reference proteome</keyword>
<evidence type="ECO:0000256" key="3">
    <source>
        <dbReference type="ARBA" id="ARBA00022729"/>
    </source>
</evidence>
<organism evidence="8 9">
    <name type="scientific">Chitinophaga terrae</name>
    <name type="common">ex Kim and Jung 2007</name>
    <dbReference type="NCBI Taxonomy" id="408074"/>
    <lineage>
        <taxon>Bacteria</taxon>
        <taxon>Pseudomonadati</taxon>
        <taxon>Bacteroidota</taxon>
        <taxon>Chitinophagia</taxon>
        <taxon>Chitinophagales</taxon>
        <taxon>Chitinophagaceae</taxon>
        <taxon>Chitinophaga</taxon>
    </lineage>
</organism>
<evidence type="ECO:0000256" key="2">
    <source>
        <dbReference type="ARBA" id="ARBA00006275"/>
    </source>
</evidence>
<gene>
    <name evidence="8" type="ORF">SAMN05660909_03914</name>
</gene>
<dbReference type="Pfam" id="PF14322">
    <property type="entry name" value="SusD-like_3"/>
    <property type="match status" value="1"/>
</dbReference>
<dbReference type="GO" id="GO:0009279">
    <property type="term" value="C:cell outer membrane"/>
    <property type="evidence" value="ECO:0007669"/>
    <property type="project" value="UniProtKB-SubCell"/>
</dbReference>